<evidence type="ECO:0000313" key="2">
    <source>
        <dbReference type="Proteomes" id="UP000292695"/>
    </source>
</evidence>
<proteinExistence type="predicted"/>
<comment type="caution">
    <text evidence="1">The sequence shown here is derived from an EMBL/GenBank/DDBJ whole genome shotgun (WGS) entry which is preliminary data.</text>
</comment>
<dbReference type="Proteomes" id="UP000292695">
    <property type="component" value="Unassembled WGS sequence"/>
</dbReference>
<name>A0A4R0IQL3_9ACTN</name>
<dbReference type="EMBL" id="SJKA01000004">
    <property type="protein sequence ID" value="TCC34880.1"/>
    <property type="molecule type" value="Genomic_DNA"/>
</dbReference>
<dbReference type="AlphaFoldDB" id="A0A4R0IQL3"/>
<sequence>MELEGRVDVVLATPQTTHAFASSLAAPMALVHSLTLEVAPRKCERALDARQLTNKLRSGAVGADLDVDLPFITTLPDGADGP</sequence>
<gene>
    <name evidence="1" type="ORF">E0H50_13375</name>
</gene>
<organism evidence="1 2">
    <name type="scientific">Kribbella sindirgiensis</name>
    <dbReference type="NCBI Taxonomy" id="1124744"/>
    <lineage>
        <taxon>Bacteria</taxon>
        <taxon>Bacillati</taxon>
        <taxon>Actinomycetota</taxon>
        <taxon>Actinomycetes</taxon>
        <taxon>Propionibacteriales</taxon>
        <taxon>Kribbellaceae</taxon>
        <taxon>Kribbella</taxon>
    </lineage>
</organism>
<reference evidence="1 2" key="1">
    <citation type="submission" date="2019-02" db="EMBL/GenBank/DDBJ databases">
        <title>Kribbella capetownensis sp. nov. and Kribbella speibonae sp. nov., isolated from soil.</title>
        <authorList>
            <person name="Curtis S.M."/>
            <person name="Norton I."/>
            <person name="Everest G.J."/>
            <person name="Meyers P.R."/>
        </authorList>
    </citation>
    <scope>NUCLEOTIDE SEQUENCE [LARGE SCALE GENOMIC DNA]</scope>
    <source>
        <strain evidence="1 2">DSM 27082</strain>
    </source>
</reference>
<evidence type="ECO:0000313" key="1">
    <source>
        <dbReference type="EMBL" id="TCC34880.1"/>
    </source>
</evidence>
<protein>
    <submittedName>
        <fullName evidence="1">Uncharacterized protein</fullName>
    </submittedName>
</protein>
<keyword evidence="2" id="KW-1185">Reference proteome</keyword>
<accession>A0A4R0IQL3</accession>